<proteinExistence type="predicted"/>
<accession>A6KFL2</accession>
<gene>
    <name evidence="1" type="ORF">rCG_54711</name>
</gene>
<evidence type="ECO:0000313" key="1">
    <source>
        <dbReference type="EMBL" id="EDL75954.1"/>
    </source>
</evidence>
<evidence type="ECO:0000313" key="2">
    <source>
        <dbReference type="Proteomes" id="UP000234681"/>
    </source>
</evidence>
<sequence>MASSKVVQKALFVLLGN</sequence>
<organism evidence="1 2">
    <name type="scientific">Rattus norvegicus</name>
    <name type="common">Rat</name>
    <dbReference type="NCBI Taxonomy" id="10116"/>
    <lineage>
        <taxon>Eukaryota</taxon>
        <taxon>Metazoa</taxon>
        <taxon>Chordata</taxon>
        <taxon>Craniata</taxon>
        <taxon>Vertebrata</taxon>
        <taxon>Euteleostomi</taxon>
        <taxon>Mammalia</taxon>
        <taxon>Eutheria</taxon>
        <taxon>Euarchontoglires</taxon>
        <taxon>Glires</taxon>
        <taxon>Rodentia</taxon>
        <taxon>Myomorpha</taxon>
        <taxon>Muroidea</taxon>
        <taxon>Muridae</taxon>
        <taxon>Murinae</taxon>
        <taxon>Rattus</taxon>
    </lineage>
</organism>
<protein>
    <submittedName>
        <fullName evidence="1">RCG54711</fullName>
    </submittedName>
</protein>
<reference evidence="2" key="1">
    <citation type="submission" date="2005-09" db="EMBL/GenBank/DDBJ databases">
        <authorList>
            <person name="Mural R.J."/>
            <person name="Li P.W."/>
            <person name="Adams M.D."/>
            <person name="Amanatides P.G."/>
            <person name="Baden-Tillson H."/>
            <person name="Barnstead M."/>
            <person name="Chin S.H."/>
            <person name="Dew I."/>
            <person name="Evans C.A."/>
            <person name="Ferriera S."/>
            <person name="Flanigan M."/>
            <person name="Fosler C."/>
            <person name="Glodek A."/>
            <person name="Gu Z."/>
            <person name="Holt R.A."/>
            <person name="Jennings D."/>
            <person name="Kraft C.L."/>
            <person name="Lu F."/>
            <person name="Nguyen T."/>
            <person name="Nusskern D.R."/>
            <person name="Pfannkoch C.M."/>
            <person name="Sitter C."/>
            <person name="Sutton G.G."/>
            <person name="Venter J.C."/>
            <person name="Wang Z."/>
            <person name="Woodage T."/>
            <person name="Zheng X.H."/>
            <person name="Zhong F."/>
        </authorList>
    </citation>
    <scope>NUCLEOTIDE SEQUENCE [LARGE SCALE GENOMIC DNA]</scope>
    <source>
        <strain>BN</strain>
        <strain evidence="2">Sprague-Dawley</strain>
    </source>
</reference>
<name>A6KFL2_RAT</name>
<dbReference type="EMBL" id="CH474045">
    <property type="protein sequence ID" value="EDL75954.1"/>
    <property type="molecule type" value="Genomic_DNA"/>
</dbReference>
<dbReference type="AlphaFoldDB" id="A6KFL2"/>
<dbReference type="Proteomes" id="UP000234681">
    <property type="component" value="Chromosome 16"/>
</dbReference>